<accession>A0A1S3K3S2</accession>
<dbReference type="Gene3D" id="3.60.10.10">
    <property type="entry name" value="Endonuclease/exonuclease/phosphatase"/>
    <property type="match status" value="1"/>
</dbReference>
<sequence>MENGRIPLYSCILVLQLSFGCGILRAATLNLWNIMFHWEVRKYRIAEMIKTVHPDLIALQEVRASEKGKHTQIAELQALLPEYKWSHFHPVNEVEQVQDSYLSGWEKEGIGVLSRHPMILTKIQPLIYNKGPDTNKRVVVHMRIGIRGMGIFNLAVVHFSYDRQQQCSNARDVLGHIERNHLRNVVILGDFNTYTDFEMPIHLLTSYKWSKKKCYADSQFRYGGPRFRDVWTSLQYSHEEGLTFSNMPTPGLESRPDRILVSTGVKVLTARLDGSGTAYRDRYYQAILRERFYRILEASQNARQGFKGYSCPHDCGPRASCRCGVCVRGGNQKTCLVPYCTECLPELYTHIQMTVILLIFCIGQLIFAMLQVMFTMNRIQQLRKSPFILCLFNPELYISLSSFTKRAKQSVIFQYCPLCYLPPGPQVLYCILCLTLAASLGYWLLGDSLRLVYAVPDEALHASDHMMLTADLFAKL</sequence>
<name>A0A1S3K3S2_LINAN</name>
<dbReference type="KEGG" id="lak:106178324"/>
<keyword evidence="3" id="KW-1185">Reference proteome</keyword>
<keyword evidence="1" id="KW-1133">Transmembrane helix</keyword>
<feature type="transmembrane region" description="Helical" evidence="1">
    <location>
        <begin position="427"/>
        <end position="445"/>
    </location>
</feature>
<dbReference type="InterPro" id="IPR051916">
    <property type="entry name" value="GPI-anchor_lipid_remodeler"/>
</dbReference>
<dbReference type="InterPro" id="IPR005135">
    <property type="entry name" value="Endo/exonuclease/phosphatase"/>
</dbReference>
<dbReference type="GO" id="GO:0003824">
    <property type="term" value="F:catalytic activity"/>
    <property type="evidence" value="ECO:0007669"/>
    <property type="project" value="InterPro"/>
</dbReference>
<dbReference type="GO" id="GO:0005783">
    <property type="term" value="C:endoplasmic reticulum"/>
    <property type="evidence" value="ECO:0007669"/>
    <property type="project" value="TreeGrafter"/>
</dbReference>
<dbReference type="AlphaFoldDB" id="A0A1S3K3S2"/>
<dbReference type="SUPFAM" id="SSF56219">
    <property type="entry name" value="DNase I-like"/>
    <property type="match status" value="1"/>
</dbReference>
<dbReference type="OMA" id="NDYEWPI"/>
<evidence type="ECO:0000259" key="2">
    <source>
        <dbReference type="Pfam" id="PF03372"/>
    </source>
</evidence>
<dbReference type="OrthoDB" id="387657at2759"/>
<dbReference type="Proteomes" id="UP000085678">
    <property type="component" value="Unplaced"/>
</dbReference>
<dbReference type="GO" id="GO:0006506">
    <property type="term" value="P:GPI anchor biosynthetic process"/>
    <property type="evidence" value="ECO:0007669"/>
    <property type="project" value="TreeGrafter"/>
</dbReference>
<keyword evidence="1" id="KW-0472">Membrane</keyword>
<evidence type="ECO:0000256" key="1">
    <source>
        <dbReference type="SAM" id="Phobius"/>
    </source>
</evidence>
<feature type="transmembrane region" description="Helical" evidence="1">
    <location>
        <begin position="6"/>
        <end position="32"/>
    </location>
</feature>
<evidence type="ECO:0000313" key="4">
    <source>
        <dbReference type="RefSeq" id="XP_013416911.1"/>
    </source>
</evidence>
<evidence type="ECO:0000313" key="3">
    <source>
        <dbReference type="Proteomes" id="UP000085678"/>
    </source>
</evidence>
<protein>
    <submittedName>
        <fullName evidence="4">Uncharacterized protein LOC106178324</fullName>
    </submittedName>
</protein>
<organism evidence="3 4">
    <name type="scientific">Lingula anatina</name>
    <name type="common">Brachiopod</name>
    <name type="synonym">Lingula unguis</name>
    <dbReference type="NCBI Taxonomy" id="7574"/>
    <lineage>
        <taxon>Eukaryota</taxon>
        <taxon>Metazoa</taxon>
        <taxon>Spiralia</taxon>
        <taxon>Lophotrochozoa</taxon>
        <taxon>Brachiopoda</taxon>
        <taxon>Linguliformea</taxon>
        <taxon>Lingulata</taxon>
        <taxon>Lingulida</taxon>
        <taxon>Linguloidea</taxon>
        <taxon>Lingulidae</taxon>
        <taxon>Lingula</taxon>
    </lineage>
</organism>
<dbReference type="InterPro" id="IPR036691">
    <property type="entry name" value="Endo/exonu/phosph_ase_sf"/>
</dbReference>
<dbReference type="GO" id="GO:0016020">
    <property type="term" value="C:membrane"/>
    <property type="evidence" value="ECO:0007669"/>
    <property type="project" value="GOC"/>
</dbReference>
<dbReference type="Pfam" id="PF03372">
    <property type="entry name" value="Exo_endo_phos"/>
    <property type="match status" value="1"/>
</dbReference>
<gene>
    <name evidence="4" type="primary">LOC106178324</name>
</gene>
<dbReference type="PANTHER" id="PTHR14859:SF16">
    <property type="entry name" value="ENDONUCLEASE_EXONUCLEASE_PHOSPHATASE DOMAIN-CONTAINING PROTEIN"/>
    <property type="match status" value="1"/>
</dbReference>
<proteinExistence type="predicted"/>
<dbReference type="PANTHER" id="PTHR14859">
    <property type="entry name" value="CALCOFLUOR WHITE HYPERSENSITIVE PROTEIN PRECURSOR"/>
    <property type="match status" value="1"/>
</dbReference>
<dbReference type="RefSeq" id="XP_013416911.1">
    <property type="nucleotide sequence ID" value="XM_013561457.1"/>
</dbReference>
<feature type="transmembrane region" description="Helical" evidence="1">
    <location>
        <begin position="353"/>
        <end position="374"/>
    </location>
</feature>
<dbReference type="GeneID" id="106178324"/>
<dbReference type="PROSITE" id="PS51257">
    <property type="entry name" value="PROKAR_LIPOPROTEIN"/>
    <property type="match status" value="1"/>
</dbReference>
<feature type="domain" description="Endonuclease/exonuclease/phosphatase" evidence="2">
    <location>
        <begin position="31"/>
        <end position="270"/>
    </location>
</feature>
<reference evidence="4" key="1">
    <citation type="submission" date="2025-08" db="UniProtKB">
        <authorList>
            <consortium name="RefSeq"/>
        </authorList>
    </citation>
    <scope>IDENTIFICATION</scope>
    <source>
        <tissue evidence="4">Gonads</tissue>
    </source>
</reference>
<keyword evidence="1" id="KW-0812">Transmembrane</keyword>
<dbReference type="InParanoid" id="A0A1S3K3S2"/>